<comment type="caution">
    <text evidence="1">The sequence shown here is derived from an EMBL/GenBank/DDBJ whole genome shotgun (WGS) entry which is preliminary data.</text>
</comment>
<dbReference type="EMBL" id="AXCV01000134">
    <property type="protein sequence ID" value="KGO31984.1"/>
    <property type="molecule type" value="Genomic_DNA"/>
</dbReference>
<reference evidence="1 2" key="1">
    <citation type="journal article" date="2014" name="Antonie Van Leeuwenhoek">
        <title>Oenococcus alcoholitolerans sp. nov., a lactic acid bacteria isolated from cachaca and ethanol fermentation processes.</title>
        <authorList>
            <person name="Badotti F."/>
            <person name="Moreira A.P."/>
            <person name="Tonon L.A."/>
            <person name="de Lucena B.T."/>
            <person name="Gomes Fde C."/>
            <person name="Kruger R."/>
            <person name="Thompson C.C."/>
            <person name="de Morais M.A.Jr."/>
            <person name="Rosa C.A."/>
            <person name="Thompson F.L."/>
        </authorList>
    </citation>
    <scope>NUCLEOTIDE SEQUENCE [LARGE SCALE GENOMIC DNA]</scope>
    <source>
        <strain evidence="1 2">UFRJ-M7.2.18</strain>
    </source>
</reference>
<protein>
    <submittedName>
        <fullName evidence="1">Uncharacterized protein</fullName>
    </submittedName>
</protein>
<organism evidence="1 2">
    <name type="scientific">Oenococcus alcoholitolerans</name>
    <dbReference type="NCBI Taxonomy" id="931074"/>
    <lineage>
        <taxon>Bacteria</taxon>
        <taxon>Bacillati</taxon>
        <taxon>Bacillota</taxon>
        <taxon>Bacilli</taxon>
        <taxon>Lactobacillales</taxon>
        <taxon>Lactobacillaceae</taxon>
        <taxon>Oenococcus</taxon>
    </lineage>
</organism>
<evidence type="ECO:0000313" key="1">
    <source>
        <dbReference type="EMBL" id="KGO31984.1"/>
    </source>
</evidence>
<keyword evidence="2" id="KW-1185">Reference proteome</keyword>
<name>A0ABR4XSD3_9LACO</name>
<sequence>MRTIEANQKKIIYMKDDHLVSEDETEYILYLSQQSHQNDNGESL</sequence>
<proteinExistence type="predicted"/>
<dbReference type="Proteomes" id="UP000030023">
    <property type="component" value="Unassembled WGS sequence"/>
</dbReference>
<evidence type="ECO:0000313" key="2">
    <source>
        <dbReference type="Proteomes" id="UP000030023"/>
    </source>
</evidence>
<gene>
    <name evidence="1" type="ORF">Q757_03765</name>
</gene>
<accession>A0ABR4XSD3</accession>